<protein>
    <recommendedName>
        <fullName evidence="4">TagK domain-containing protein</fullName>
    </recommendedName>
</protein>
<evidence type="ECO:0000313" key="2">
    <source>
        <dbReference type="EMBL" id="SDR58664.1"/>
    </source>
</evidence>
<reference evidence="3" key="1">
    <citation type="submission" date="2016-10" db="EMBL/GenBank/DDBJ databases">
        <authorList>
            <person name="Varghese N."/>
            <person name="Submissions S."/>
        </authorList>
    </citation>
    <scope>NUCLEOTIDE SEQUENCE [LARGE SCALE GENOMIC DNA]</scope>
    <source>
        <strain evidence="3">DUS833</strain>
    </source>
</reference>
<gene>
    <name evidence="2" type="ORF">SAMN05445850_6610</name>
</gene>
<organism evidence="2 3">
    <name type="scientific">Paraburkholderia tuberum</name>
    <dbReference type="NCBI Taxonomy" id="157910"/>
    <lineage>
        <taxon>Bacteria</taxon>
        <taxon>Pseudomonadati</taxon>
        <taxon>Pseudomonadota</taxon>
        <taxon>Betaproteobacteria</taxon>
        <taxon>Burkholderiales</taxon>
        <taxon>Burkholderiaceae</taxon>
        <taxon>Paraburkholderia</taxon>
    </lineage>
</organism>
<accession>A0A1H1K8N4</accession>
<dbReference type="InterPro" id="IPR047914">
    <property type="entry name" value="TagK-like_C"/>
</dbReference>
<dbReference type="AlphaFoldDB" id="A0A1H1K8N4"/>
<evidence type="ECO:0008006" key="4">
    <source>
        <dbReference type="Google" id="ProtNLM"/>
    </source>
</evidence>
<keyword evidence="3" id="KW-1185">Reference proteome</keyword>
<evidence type="ECO:0000313" key="3">
    <source>
        <dbReference type="Proteomes" id="UP000199365"/>
    </source>
</evidence>
<dbReference type="EMBL" id="FNKX01000003">
    <property type="protein sequence ID" value="SDR58664.1"/>
    <property type="molecule type" value="Genomic_DNA"/>
</dbReference>
<evidence type="ECO:0000256" key="1">
    <source>
        <dbReference type="SAM" id="MobiDB-lite"/>
    </source>
</evidence>
<name>A0A1H1K8N4_9BURK</name>
<dbReference type="STRING" id="157910.SAMN05445850_6610"/>
<dbReference type="Proteomes" id="UP000199365">
    <property type="component" value="Unassembled WGS sequence"/>
</dbReference>
<dbReference type="NCBIfam" id="NF033419">
    <property type="entry name" value="T6SS_TagK_dom"/>
    <property type="match status" value="1"/>
</dbReference>
<sequence length="304" mass="33017">MTGYHARWDHSPFEASALRTFARTIQSFRLAPTVSRIDLSEMSEASQRAFVGENSHAGVEGSPRAGPSAHTDLQPMPDLSRNPPLEIANASGDFVQAPPSSVNSPADRIEPVLMQPDDFSDLIALADEDDPLQLRREPNPAEPGAHDGMAKLLAADIDAADPLAALTLEYRHALLSQESGNAHEPKASAEDHGGSIIGSPHDPFAELVDPSRAEASVFDLLTKGKNIDTLLDSLDSFSAEQIFESDETHEILALLAPRGIPAHRASRTAQLAREEHHMISMDSHIAMPESIEYEEPEFSDENNR</sequence>
<proteinExistence type="predicted"/>
<feature type="region of interest" description="Disordered" evidence="1">
    <location>
        <begin position="54"/>
        <end position="103"/>
    </location>
</feature>